<dbReference type="RefSeq" id="WP_153414461.1">
    <property type="nucleotide sequence ID" value="NZ_WEGK01000014.1"/>
</dbReference>
<reference evidence="1 2" key="1">
    <citation type="submission" date="2019-10" db="EMBL/GenBank/DDBJ databases">
        <title>Nocardia macrotermitis sp. nov. and Nocardia aurantia sp. nov., isolated from the gut of fungus growing-termite Macrotermes natalensis.</title>
        <authorList>
            <person name="Benndorf R."/>
            <person name="Schwitalla J."/>
            <person name="Martin K."/>
            <person name="De Beer W."/>
            <person name="Kaster A.-K."/>
            <person name="Vollmers J."/>
            <person name="Poulsen M."/>
            <person name="Beemelmanns C."/>
        </authorList>
    </citation>
    <scope>NUCLEOTIDE SEQUENCE [LARGE SCALE GENOMIC DNA]</scope>
    <source>
        <strain evidence="1 2">RB20</strain>
    </source>
</reference>
<accession>A0A7K0DBK5</accession>
<dbReference type="AlphaFoldDB" id="A0A7K0DBK5"/>
<dbReference type="EMBL" id="WEGK01000014">
    <property type="protein sequence ID" value="MQY22682.1"/>
    <property type="molecule type" value="Genomic_DNA"/>
</dbReference>
<organism evidence="1 2">
    <name type="scientific">Nocardia macrotermitis</name>
    <dbReference type="NCBI Taxonomy" id="2585198"/>
    <lineage>
        <taxon>Bacteria</taxon>
        <taxon>Bacillati</taxon>
        <taxon>Actinomycetota</taxon>
        <taxon>Actinomycetes</taxon>
        <taxon>Mycobacteriales</taxon>
        <taxon>Nocardiaceae</taxon>
        <taxon>Nocardia</taxon>
    </lineage>
</organism>
<comment type="caution">
    <text evidence="1">The sequence shown here is derived from an EMBL/GenBank/DDBJ whole genome shotgun (WGS) entry which is preliminary data.</text>
</comment>
<gene>
    <name evidence="1" type="ORF">NRB20_58040</name>
</gene>
<evidence type="ECO:0000313" key="1">
    <source>
        <dbReference type="EMBL" id="MQY22682.1"/>
    </source>
</evidence>
<dbReference type="Proteomes" id="UP000438448">
    <property type="component" value="Unassembled WGS sequence"/>
</dbReference>
<protein>
    <submittedName>
        <fullName evidence="1">Uncharacterized protein</fullName>
    </submittedName>
</protein>
<keyword evidence="2" id="KW-1185">Reference proteome</keyword>
<name>A0A7K0DBK5_9NOCA</name>
<sequence>MSNHTETAGDQGRLWFTQVPMKHWPAPDAWTHRITGDRHETGFYIPDGRWVTHHSYGSEQEAANGLARLIECSTRFGEIGTGGLS</sequence>
<evidence type="ECO:0000313" key="2">
    <source>
        <dbReference type="Proteomes" id="UP000438448"/>
    </source>
</evidence>
<proteinExistence type="predicted"/>